<dbReference type="EMBL" id="JBJUIK010000001">
    <property type="protein sequence ID" value="KAL3537024.1"/>
    <property type="molecule type" value="Genomic_DNA"/>
</dbReference>
<sequence length="217" mass="25548">MAKGKEAKQIVLNDKFWNNSLILVRIMGPLIRLLCVCDADEKSSMGYVYEGMQRAIEGIRKLFKYKDRLCKPYIDIINFRWDKMLPKNLHSASYFLNPAFQYDPTYIGIKEVTNGLLDSIETYVDWCDHAKFTHEIAMFREWEGSFGRKLALNTSRTDRPGPIERDLMILLIMSRLIKQNFGSWKKNQPGSLIMRSWRLNLKNYLWMMMLNVPIFTS</sequence>
<dbReference type="Proteomes" id="UP001630127">
    <property type="component" value="Unassembled WGS sequence"/>
</dbReference>
<dbReference type="InterPro" id="IPR012337">
    <property type="entry name" value="RNaseH-like_sf"/>
</dbReference>
<reference evidence="1 2" key="1">
    <citation type="submission" date="2024-11" db="EMBL/GenBank/DDBJ databases">
        <title>A near-complete genome assembly of Cinchona calisaya.</title>
        <authorList>
            <person name="Lian D.C."/>
            <person name="Zhao X.W."/>
            <person name="Wei L."/>
        </authorList>
    </citation>
    <scope>NUCLEOTIDE SEQUENCE [LARGE SCALE GENOMIC DNA]</scope>
    <source>
        <tissue evidence="1">Nenye</tissue>
    </source>
</reference>
<accession>A0ABD3B0P4</accession>
<comment type="caution">
    <text evidence="1">The sequence shown here is derived from an EMBL/GenBank/DDBJ whole genome shotgun (WGS) entry which is preliminary data.</text>
</comment>
<dbReference type="AlphaFoldDB" id="A0ABD3B0P4"/>
<organism evidence="1 2">
    <name type="scientific">Cinchona calisaya</name>
    <dbReference type="NCBI Taxonomy" id="153742"/>
    <lineage>
        <taxon>Eukaryota</taxon>
        <taxon>Viridiplantae</taxon>
        <taxon>Streptophyta</taxon>
        <taxon>Embryophyta</taxon>
        <taxon>Tracheophyta</taxon>
        <taxon>Spermatophyta</taxon>
        <taxon>Magnoliopsida</taxon>
        <taxon>eudicotyledons</taxon>
        <taxon>Gunneridae</taxon>
        <taxon>Pentapetalae</taxon>
        <taxon>asterids</taxon>
        <taxon>lamiids</taxon>
        <taxon>Gentianales</taxon>
        <taxon>Rubiaceae</taxon>
        <taxon>Cinchonoideae</taxon>
        <taxon>Cinchoneae</taxon>
        <taxon>Cinchona</taxon>
    </lineage>
</organism>
<name>A0ABD3B0P4_9GENT</name>
<keyword evidence="2" id="KW-1185">Reference proteome</keyword>
<dbReference type="SUPFAM" id="SSF53098">
    <property type="entry name" value="Ribonuclease H-like"/>
    <property type="match status" value="1"/>
</dbReference>
<protein>
    <submittedName>
        <fullName evidence="1">Uncharacterized protein</fullName>
    </submittedName>
</protein>
<evidence type="ECO:0000313" key="2">
    <source>
        <dbReference type="Proteomes" id="UP001630127"/>
    </source>
</evidence>
<gene>
    <name evidence="1" type="ORF">ACH5RR_000390</name>
</gene>
<evidence type="ECO:0000313" key="1">
    <source>
        <dbReference type="EMBL" id="KAL3537024.1"/>
    </source>
</evidence>
<proteinExistence type="predicted"/>